<dbReference type="Pfam" id="PF08310">
    <property type="entry name" value="LGFP"/>
    <property type="match status" value="3"/>
</dbReference>
<evidence type="ECO:0000256" key="1">
    <source>
        <dbReference type="SAM" id="MobiDB-lite"/>
    </source>
</evidence>
<proteinExistence type="predicted"/>
<comment type="caution">
    <text evidence="3">The sequence shown here is derived from an EMBL/GenBank/DDBJ whole genome shotgun (WGS) entry which is preliminary data.</text>
</comment>
<feature type="domain" description="DUF6973" evidence="2">
    <location>
        <begin position="523"/>
        <end position="622"/>
    </location>
</feature>
<sequence>MATSPPRVSPRRHRHRHRRHRASRRRSPRSRTPRRPRPPNRLSRYRRPPRRPPRKQLPRTPCRGRPNRRKPSRPDRRSRSPACPPRTRTTASSPARCARTAKRFPTASPKTTPTAPRSPKPTTRNSAWLAAAPPPPTPRTAAATGPPSNTWSADRSSIKYDSLGGALSFLGFPTSNELVNPDIHGRRQTFVNGPIYWSAASGAHPVLNHFFAAWARNGWESGVLKYPTTDEIVNPDGIGRRQEFQGGTIYWRLNEAYFVGGAIRDKWNTTGAERGGSLLGYPTSDEIRLPDGQGRMNRFERGVIYWHPATGARPIVGAVLDQWSAAGYERSSFGYPNGDPINDGRDLRQQFQNGVIHTPGTAIPLGGGLSLTYGVSAPGTLQSATLPNGISYSGPGFRVALRITPSRSLANVELSILDAQAPPQLKLVFGLPAGLSLRTSGRSIEIVDSAGRVVADIGGPIAADAAKTGLSLQTSVEGNQLVYQVGVAQSRPLPVTVLHNVASETTEDYNPYYRIGGYTSLVCGNNPYDCGRSVRAHFDSQEQSERHFPHHLGSSGPLYQDDQLDADRHCLWQAMTTEASNAEFASLLGDAHERDKYTTDDAAIMDQYNNITGRAVGLRNEGNVSGIISTCNSYADYARIINPEDIGSVDQSNPNANDLIALFAP</sequence>
<protein>
    <recommendedName>
        <fullName evidence="2">DUF6973 domain-containing protein</fullName>
    </recommendedName>
</protein>
<evidence type="ECO:0000313" key="3">
    <source>
        <dbReference type="EMBL" id="EOM75571.1"/>
    </source>
</evidence>
<gene>
    <name evidence="3" type="ORF">Rrhod_3031</name>
</gene>
<dbReference type="PATRIC" id="fig|1273125.3.peg.2880"/>
<dbReference type="Proteomes" id="UP000013525">
    <property type="component" value="Unassembled WGS sequence"/>
</dbReference>
<dbReference type="EMBL" id="APMY01000093">
    <property type="protein sequence ID" value="EOM75571.1"/>
    <property type="molecule type" value="Genomic_DNA"/>
</dbReference>
<dbReference type="Pfam" id="PF22322">
    <property type="entry name" value="DUF6973"/>
    <property type="match status" value="1"/>
</dbReference>
<dbReference type="InterPro" id="IPR054246">
    <property type="entry name" value="DUF6973"/>
</dbReference>
<dbReference type="InterPro" id="IPR013207">
    <property type="entry name" value="LGFP"/>
</dbReference>
<accession>R7WJS6</accession>
<evidence type="ECO:0000313" key="4">
    <source>
        <dbReference type="Proteomes" id="UP000013525"/>
    </source>
</evidence>
<feature type="compositionally biased region" description="Basic residues" evidence="1">
    <location>
        <begin position="9"/>
        <end position="57"/>
    </location>
</feature>
<reference evidence="3 4" key="1">
    <citation type="journal article" date="2013" name="Genome Announc.">
        <title>Draft Genome Sequence of Rhodococcus rhodnii Strain LMG5362, a Symbiont of Rhodnius prolixus (Hemiptera, Reduviidae, Triatominae), the Principle Vector of Trypanosoma cruzi.</title>
        <authorList>
            <person name="Pachebat J.A."/>
            <person name="van Keulen G."/>
            <person name="Whitten M.M."/>
            <person name="Girdwood S."/>
            <person name="Del Sol R."/>
            <person name="Dyson P.J."/>
            <person name="Facey P.D."/>
        </authorList>
    </citation>
    <scope>NUCLEOTIDE SEQUENCE [LARGE SCALE GENOMIC DNA]</scope>
    <source>
        <strain evidence="3 4">LMG 5362</strain>
    </source>
</reference>
<feature type="compositionally biased region" description="Low complexity" evidence="1">
    <location>
        <begin position="105"/>
        <end position="124"/>
    </location>
</feature>
<evidence type="ECO:0000259" key="2">
    <source>
        <dbReference type="Pfam" id="PF22322"/>
    </source>
</evidence>
<organism evidence="3 4">
    <name type="scientific">Rhodococcus rhodnii LMG 5362</name>
    <dbReference type="NCBI Taxonomy" id="1273125"/>
    <lineage>
        <taxon>Bacteria</taxon>
        <taxon>Bacillati</taxon>
        <taxon>Actinomycetota</taxon>
        <taxon>Actinomycetes</taxon>
        <taxon>Mycobacteriales</taxon>
        <taxon>Nocardiaceae</taxon>
        <taxon>Rhodococcus</taxon>
    </lineage>
</organism>
<dbReference type="AlphaFoldDB" id="R7WJS6"/>
<dbReference type="eggNOG" id="COG5479">
    <property type="taxonomic scope" value="Bacteria"/>
</dbReference>
<name>R7WJS6_9NOCA</name>
<keyword evidence="4" id="KW-1185">Reference proteome</keyword>
<feature type="region of interest" description="Disordered" evidence="1">
    <location>
        <begin position="1"/>
        <end position="153"/>
    </location>
</feature>